<keyword evidence="2" id="KW-0472">Membrane</keyword>
<feature type="transmembrane region" description="Helical" evidence="2">
    <location>
        <begin position="84"/>
        <end position="104"/>
    </location>
</feature>
<evidence type="ECO:0000313" key="4">
    <source>
        <dbReference type="Proteomes" id="UP001046870"/>
    </source>
</evidence>
<sequence>MEWPASLSEPLKMDFASSSQLEKAEAFARGFRNRTKMGGEEDLPCWRSRTAGLSSTEPVSGAGSVGEADSDEGEAVRGAGPSDASVSAVGFSFILLLLMALLCLPSPCLHAEEPKVGIGRRGEVRERSERKRGV</sequence>
<keyword evidence="2" id="KW-0812">Transmembrane</keyword>
<evidence type="ECO:0000256" key="2">
    <source>
        <dbReference type="SAM" id="Phobius"/>
    </source>
</evidence>
<dbReference type="Proteomes" id="UP001046870">
    <property type="component" value="Chromosome 14"/>
</dbReference>
<feature type="region of interest" description="Disordered" evidence="1">
    <location>
        <begin position="31"/>
        <end position="84"/>
    </location>
</feature>
<accession>A0A9D3PPZ5</accession>
<keyword evidence="2" id="KW-1133">Transmembrane helix</keyword>
<evidence type="ECO:0000256" key="1">
    <source>
        <dbReference type="SAM" id="MobiDB-lite"/>
    </source>
</evidence>
<keyword evidence="4" id="KW-1185">Reference proteome</keyword>
<name>A0A9D3PPZ5_MEGAT</name>
<evidence type="ECO:0000313" key="3">
    <source>
        <dbReference type="EMBL" id="KAG7465295.1"/>
    </source>
</evidence>
<organism evidence="3 4">
    <name type="scientific">Megalops atlanticus</name>
    <name type="common">Tarpon</name>
    <name type="synonym">Clupea gigantea</name>
    <dbReference type="NCBI Taxonomy" id="7932"/>
    <lineage>
        <taxon>Eukaryota</taxon>
        <taxon>Metazoa</taxon>
        <taxon>Chordata</taxon>
        <taxon>Craniata</taxon>
        <taxon>Vertebrata</taxon>
        <taxon>Euteleostomi</taxon>
        <taxon>Actinopterygii</taxon>
        <taxon>Neopterygii</taxon>
        <taxon>Teleostei</taxon>
        <taxon>Elopiformes</taxon>
        <taxon>Megalopidae</taxon>
        <taxon>Megalops</taxon>
    </lineage>
</organism>
<dbReference type="AlphaFoldDB" id="A0A9D3PPZ5"/>
<reference evidence="3" key="1">
    <citation type="submission" date="2021-01" db="EMBL/GenBank/DDBJ databases">
        <authorList>
            <person name="Zahm M."/>
            <person name="Roques C."/>
            <person name="Cabau C."/>
            <person name="Klopp C."/>
            <person name="Donnadieu C."/>
            <person name="Jouanno E."/>
            <person name="Lampietro C."/>
            <person name="Louis A."/>
            <person name="Herpin A."/>
            <person name="Echchiki A."/>
            <person name="Berthelot C."/>
            <person name="Parey E."/>
            <person name="Roest-Crollius H."/>
            <person name="Braasch I."/>
            <person name="Postlethwait J."/>
            <person name="Bobe J."/>
            <person name="Montfort J."/>
            <person name="Bouchez O."/>
            <person name="Begum T."/>
            <person name="Mejri S."/>
            <person name="Adams A."/>
            <person name="Chen W.-J."/>
            <person name="Guiguen Y."/>
        </authorList>
    </citation>
    <scope>NUCLEOTIDE SEQUENCE</scope>
    <source>
        <strain evidence="3">YG-15Mar2019-1</strain>
        <tissue evidence="3">Brain</tissue>
    </source>
</reference>
<proteinExistence type="predicted"/>
<comment type="caution">
    <text evidence="3">The sequence shown here is derived from an EMBL/GenBank/DDBJ whole genome shotgun (WGS) entry which is preliminary data.</text>
</comment>
<gene>
    <name evidence="3" type="ORF">MATL_G00174850</name>
</gene>
<protein>
    <submittedName>
        <fullName evidence="3">Uncharacterized protein</fullName>
    </submittedName>
</protein>
<dbReference type="EMBL" id="JAFDVH010000014">
    <property type="protein sequence ID" value="KAG7465295.1"/>
    <property type="molecule type" value="Genomic_DNA"/>
</dbReference>